<proteinExistence type="predicted"/>
<dbReference type="RefSeq" id="WP_316432617.1">
    <property type="nucleotide sequence ID" value="NZ_CP053586.1"/>
</dbReference>
<reference evidence="1" key="1">
    <citation type="submission" date="2020-05" db="EMBL/GenBank/DDBJ databases">
        <authorList>
            <person name="Zhu T."/>
            <person name="Keshari N."/>
            <person name="Lu X."/>
        </authorList>
    </citation>
    <scope>NUCLEOTIDE SEQUENCE</scope>
    <source>
        <strain evidence="1">NK1-12</strain>
    </source>
</reference>
<sequence length="92" mass="10726">MATMGKYCKAYLVKQLRQFEQWSEDTSAIQASDNTAKNSFDDDDVLYLQENYVVTNGIFQDEQIVFDQVTPEWKQFCQIVLQFEVPVLESSK</sequence>
<gene>
    <name evidence="1" type="ORF">HJG54_28360</name>
</gene>
<dbReference type="AlphaFoldDB" id="A0AA96WP42"/>
<name>A0AA96WP42_9CYAN</name>
<accession>A0AA96WP42</accession>
<organism evidence="1">
    <name type="scientific">Leptolyngbya sp. NK1-12</name>
    <dbReference type="NCBI Taxonomy" id="2547451"/>
    <lineage>
        <taxon>Bacteria</taxon>
        <taxon>Bacillati</taxon>
        <taxon>Cyanobacteriota</taxon>
        <taxon>Cyanophyceae</taxon>
        <taxon>Leptolyngbyales</taxon>
        <taxon>Leptolyngbyaceae</taxon>
        <taxon>Leptolyngbya group</taxon>
        <taxon>Leptolyngbya</taxon>
    </lineage>
</organism>
<protein>
    <submittedName>
        <fullName evidence="1">Uncharacterized protein</fullName>
    </submittedName>
</protein>
<evidence type="ECO:0000313" key="1">
    <source>
        <dbReference type="EMBL" id="WNZ26346.1"/>
    </source>
</evidence>
<dbReference type="EMBL" id="CP053586">
    <property type="protein sequence ID" value="WNZ26346.1"/>
    <property type="molecule type" value="Genomic_DNA"/>
</dbReference>